<dbReference type="EMBL" id="FWWY01000001">
    <property type="protein sequence ID" value="SMC07437.1"/>
    <property type="molecule type" value="Genomic_DNA"/>
</dbReference>
<evidence type="ECO:0000256" key="2">
    <source>
        <dbReference type="SAM" id="SignalP"/>
    </source>
</evidence>
<dbReference type="Pfam" id="PF13531">
    <property type="entry name" value="SBP_bac_11"/>
    <property type="match status" value="1"/>
</dbReference>
<organism evidence="3 4">
    <name type="scientific">Sulfobacillus thermosulfidooxidans (strain DSM 9293 / VKM B-1269 / AT-1)</name>
    <dbReference type="NCBI Taxonomy" id="929705"/>
    <lineage>
        <taxon>Bacteria</taxon>
        <taxon>Bacillati</taxon>
        <taxon>Bacillota</taxon>
        <taxon>Clostridia</taxon>
        <taxon>Eubacteriales</taxon>
        <taxon>Clostridiales Family XVII. Incertae Sedis</taxon>
        <taxon>Sulfobacillus</taxon>
    </lineage>
</organism>
<feature type="signal peptide" evidence="2">
    <location>
        <begin position="1"/>
        <end position="21"/>
    </location>
</feature>
<evidence type="ECO:0000313" key="3">
    <source>
        <dbReference type="EMBL" id="SMC07437.1"/>
    </source>
</evidence>
<dbReference type="AlphaFoldDB" id="A0A1W1WMB4"/>
<name>A0A1W1WMB4_SULTA</name>
<sequence>MKHKKLNAVMATLSLLSILTGCGTSSSINTPHTSSTVHVAYAGSLELLNNQFLGPAFEKSYHVHYQGQGGGSYGIAHEIVAGSIPANVFESIGYGPVKVLEPAKTSWAIAIASSPLVVAYNPHSRFAPELNQIRRGQKPLKDLFQLMAQNGFKLGRTNPNTDPQGQAFVMAIELAQKTYHLSPDIVSRILGPINTGGEIYTEEGILSLLQSGGLDASSAFLSEAVQRHLDYIMLPPTLNFSDPALASWYHSVHVTLSNGTVVYGTPLTIDVTTVGKPANPNAIQFVRFLLSKSGQSIFQHEGYHLFSPYVMGKSTALPQALRQELNHA</sequence>
<dbReference type="PANTHER" id="PTHR30632">
    <property type="entry name" value="MOLYBDATE-BINDING PERIPLASMIC PROTEIN"/>
    <property type="match status" value="1"/>
</dbReference>
<dbReference type="GO" id="GO:0030973">
    <property type="term" value="F:molybdate ion binding"/>
    <property type="evidence" value="ECO:0007669"/>
    <property type="project" value="TreeGrafter"/>
</dbReference>
<dbReference type="PANTHER" id="PTHR30632:SF16">
    <property type="entry name" value="MOLYBDATE_TUNGSTATE-BINDING PROTEIN WTPA"/>
    <property type="match status" value="1"/>
</dbReference>
<evidence type="ECO:0000313" key="4">
    <source>
        <dbReference type="Proteomes" id="UP000192660"/>
    </source>
</evidence>
<feature type="chain" id="PRO_5038796460" evidence="2">
    <location>
        <begin position="22"/>
        <end position="328"/>
    </location>
</feature>
<dbReference type="CDD" id="cd13540">
    <property type="entry name" value="PBP2_ModA_WtpA"/>
    <property type="match status" value="1"/>
</dbReference>
<dbReference type="Gene3D" id="3.40.190.10">
    <property type="entry name" value="Periplasmic binding protein-like II"/>
    <property type="match status" value="2"/>
</dbReference>
<keyword evidence="2" id="KW-0732">Signal</keyword>
<gene>
    <name evidence="3" type="ORF">SAMN00768000_3388</name>
</gene>
<proteinExistence type="inferred from homology"/>
<dbReference type="OrthoDB" id="9785015at2"/>
<protein>
    <submittedName>
        <fullName evidence="3">Molybdate/tungstate transport system substrate-binding protein</fullName>
    </submittedName>
</protein>
<dbReference type="SUPFAM" id="SSF53850">
    <property type="entry name" value="Periplasmic binding protein-like II"/>
    <property type="match status" value="1"/>
</dbReference>
<comment type="similarity">
    <text evidence="1">Belongs to the bacterial solute-binding protein 1 family. WtpA subfamily.</text>
</comment>
<dbReference type="GO" id="GO:0015689">
    <property type="term" value="P:molybdate ion transport"/>
    <property type="evidence" value="ECO:0007669"/>
    <property type="project" value="TreeGrafter"/>
</dbReference>
<reference evidence="4" key="1">
    <citation type="submission" date="2017-04" db="EMBL/GenBank/DDBJ databases">
        <authorList>
            <person name="Varghese N."/>
            <person name="Submissions S."/>
        </authorList>
    </citation>
    <scope>NUCLEOTIDE SEQUENCE [LARGE SCALE GENOMIC DNA]</scope>
    <source>
        <strain evidence="4">DSM 9293</strain>
    </source>
</reference>
<dbReference type="PROSITE" id="PS51257">
    <property type="entry name" value="PROKAR_LIPOPROTEIN"/>
    <property type="match status" value="1"/>
</dbReference>
<dbReference type="InterPro" id="IPR050682">
    <property type="entry name" value="ModA/WtpA"/>
</dbReference>
<dbReference type="STRING" id="28034.BFX07_07265"/>
<keyword evidence="4" id="KW-1185">Reference proteome</keyword>
<evidence type="ECO:0000256" key="1">
    <source>
        <dbReference type="ARBA" id="ARBA00009438"/>
    </source>
</evidence>
<accession>A0A1W1WMB4</accession>
<dbReference type="Proteomes" id="UP000192660">
    <property type="component" value="Unassembled WGS sequence"/>
</dbReference>